<protein>
    <submittedName>
        <fullName evidence="1">Uncharacterized protein</fullName>
    </submittedName>
</protein>
<dbReference type="RefSeq" id="WP_002528288.1">
    <property type="nucleotide sequence ID" value="NZ_AP024747.1"/>
</dbReference>
<evidence type="ECO:0000313" key="1">
    <source>
        <dbReference type="EMBL" id="BCY26408.1"/>
    </source>
</evidence>
<dbReference type="EMBL" id="AP024747">
    <property type="protein sequence ID" value="BCY26408.1"/>
    <property type="molecule type" value="Genomic_DNA"/>
</dbReference>
<dbReference type="GeneID" id="92881554"/>
<gene>
    <name evidence="1" type="ORF">KB1_23980</name>
</gene>
<organism evidence="1 2">
    <name type="scientific">Cutibacterium modestum</name>
    <dbReference type="NCBI Taxonomy" id="2559073"/>
    <lineage>
        <taxon>Bacteria</taxon>
        <taxon>Bacillati</taxon>
        <taxon>Actinomycetota</taxon>
        <taxon>Actinomycetes</taxon>
        <taxon>Propionibacteriales</taxon>
        <taxon>Propionibacteriaceae</taxon>
        <taxon>Cutibacterium</taxon>
    </lineage>
</organism>
<sequence length="69" mass="7543">MRVAFLILHGKQRDQVPTFPVSYAVGTMMTLTRTADLGCDVAIDCAILDEFIVLTVGRGDILTSVFKNP</sequence>
<name>A0AAD1NWU1_9ACTN</name>
<proteinExistence type="predicted"/>
<reference evidence="1" key="1">
    <citation type="submission" date="2021-06" db="EMBL/GenBank/DDBJ databases">
        <title>Genome sequence of Cutibacterium modestum strain KB17-24694.</title>
        <authorList>
            <person name="Dekio I."/>
            <person name="Asahina A."/>
            <person name="Nishida M."/>
        </authorList>
    </citation>
    <scope>NUCLEOTIDE SEQUENCE</scope>
    <source>
        <strain evidence="1">KB17-24694</strain>
    </source>
</reference>
<evidence type="ECO:0000313" key="2">
    <source>
        <dbReference type="Proteomes" id="UP000825072"/>
    </source>
</evidence>
<dbReference type="AlphaFoldDB" id="A0AAD1NWU1"/>
<accession>A0AAD1NWU1</accession>
<dbReference type="Proteomes" id="UP000825072">
    <property type="component" value="Chromosome 1"/>
</dbReference>